<keyword evidence="5" id="KW-0677">Repeat</keyword>
<evidence type="ECO:0000256" key="4">
    <source>
        <dbReference type="ARBA" id="ARBA00022574"/>
    </source>
</evidence>
<evidence type="ECO:0000256" key="3">
    <source>
        <dbReference type="ARBA" id="ARBA00022490"/>
    </source>
</evidence>
<dbReference type="InterPro" id="IPR045152">
    <property type="entry name" value="EDC4-like"/>
</dbReference>
<comment type="subcellular location">
    <subcellularLocation>
        <location evidence="1">Cytoplasm</location>
        <location evidence="1">P-body</location>
    </subcellularLocation>
</comment>
<dbReference type="InterPro" id="IPR049404">
    <property type="entry name" value="EDC4_C"/>
</dbReference>
<feature type="domain" description="Enhancer of mRNA-decapping protein 4 C-terminal" evidence="8">
    <location>
        <begin position="1159"/>
        <end position="1269"/>
    </location>
</feature>
<feature type="region of interest" description="Disordered" evidence="7">
    <location>
        <begin position="278"/>
        <end position="372"/>
    </location>
</feature>
<evidence type="ECO:0000256" key="2">
    <source>
        <dbReference type="ARBA" id="ARBA00009639"/>
    </source>
</evidence>
<accession>A0A438DDQ4</accession>
<feature type="compositionally biased region" description="Polar residues" evidence="7">
    <location>
        <begin position="297"/>
        <end position="314"/>
    </location>
</feature>
<protein>
    <submittedName>
        <fullName evidence="9">Enhancer of mRNA-decapping protein 4</fullName>
    </submittedName>
</protein>
<sequence length="1329" mass="144771">MVGDAAAACLDDDLNYSSLDLDHLVLVLENSECLNLKLEHETMSCEDLGGPKLVPLAVLRPHDGQPVNSVTFLTAPHRPDHIILITAVCAPRPLNREVKLWASASDEGWLLPSDIESWQCTQTLDLRSSAEPRAEDAFFNQVVALPHAGLFLLANAKKNAMYAVHIEYGPYPAATRLDYIAEFTVTMPILSLTGTSDSLPDGEHVVQVYCVQTHAIQQYALDLSQCLPPPLENLELEKTDSSTSCGFNAANSAACDTLELSHGSKHIDMSVGGATPLPSILSSSSENGPTASHPVNLASSEVTSLRETATSGMESKSSALPSSISSENIHAASPPLPLSPRLSGKLSGFRSPSNSFDPSPPLSNHGGDQPILDYSIDRRMDTVRENFSDAPPSVENLRKDEKNIAQNDISMVPNPPIMFKHPTHLITPSEILSASSESSQITQGMNVGEAKIHDMVVNNDPESIELEVKVVGETGIPGISKNDELECQRESHVIVAEKKEKSFCSQASDLSIQMTRDCCVETYTIEGARQVSDANVTAAVDLSPNTADEDVQDSTRDVSAKIGESTTPMIVPQSSIPSKGKKQKGKNSQVSGPSSPSPSPFNSTDSSNEPSSSSSPPSMDAAFFSVIFYAGDAGPDKIREQDDSRTALNGCKQNFNQPHGYLVNMQKEMQKQMNVMVAVPVTKESRRLEASLGRSMEKVVKANSDALWARFQEENTKHEKLDRDRMQQLTNLITNCINKDLPSMLEKTIKKEIAAVGPAVARAITPVIEKTISSAISESFQKGLGDKVVNQLEKLVNSKLESAMARQIQIQFQTSGKQALQVSTTSTWELIISRKYGEEGGGWISREVREGYGVGFWKEIRKEGVLMFKNVSFTVGDGRRVKFWKDIWCGNIPLCEAFPTLFAFAVSQDAWVADCWDSMGDAGGWYPCFSRPFMIGRWRRCPVSFENHLEPLCAYKGGLFCLGSFLGEGSNPRSTQKEGLDLSKQLNLILQDALRSTLEAAVIPAFEIACKTMFDQVDSTFQKGLIKHTSGVQQQFESTHSTLAVALRSRLNVIVNCCAFADVTQDKQWQFYLYNCNSGEITELVDMILLQDAINSASSITKTLSGELADGQRQILAIAAAGANSKAVNPLVTQLSNGPLAGLHEMAEAPLDPTKELSRLISERKFEEAFTGALHRSDVSIVSWLCSLVSSAYACVDLQGILSLVPLPLSQGVLLALLQQLACDISKETPRKLAWMTDVAVAINPADPMIALHVRPIFEQVYQILGHQRNLPTTSAAEASSIRLLMHVYNQWNFSARALPPCALPVTVNGSPFCGGTRQEGWWALGHLE</sequence>
<name>A0A438DDQ4_VITVI</name>
<gene>
    <name evidence="9" type="primary">VCS_9</name>
    <name evidence="9" type="ORF">CK203_080018</name>
</gene>
<evidence type="ECO:0000259" key="8">
    <source>
        <dbReference type="Pfam" id="PF21289"/>
    </source>
</evidence>
<dbReference type="PANTHER" id="PTHR15598">
    <property type="entry name" value="ENHANCER OF MRNA-DECAPPING PROTEIN 4"/>
    <property type="match status" value="1"/>
</dbReference>
<feature type="compositionally biased region" description="Polar residues" evidence="7">
    <location>
        <begin position="280"/>
        <end position="290"/>
    </location>
</feature>
<dbReference type="GO" id="GO:0000932">
    <property type="term" value="C:P-body"/>
    <property type="evidence" value="ECO:0007669"/>
    <property type="project" value="UniProtKB-SubCell"/>
</dbReference>
<evidence type="ECO:0000256" key="1">
    <source>
        <dbReference type="ARBA" id="ARBA00004201"/>
    </source>
</evidence>
<reference evidence="9 10" key="1">
    <citation type="journal article" date="2018" name="PLoS Genet.">
        <title>Population sequencing reveals clonal diversity and ancestral inbreeding in the grapevine cultivar Chardonnay.</title>
        <authorList>
            <person name="Roach M.J."/>
            <person name="Johnson D.L."/>
            <person name="Bohlmann J."/>
            <person name="van Vuuren H.J."/>
            <person name="Jones S.J."/>
            <person name="Pretorius I.S."/>
            <person name="Schmidt S.A."/>
            <person name="Borneman A.R."/>
        </authorList>
    </citation>
    <scope>NUCLEOTIDE SEQUENCE [LARGE SCALE GENOMIC DNA]</scope>
    <source>
        <strain evidence="10">cv. Chardonnay</strain>
        <tissue evidence="9">Leaf</tissue>
    </source>
</reference>
<dbReference type="Gene3D" id="1.10.220.100">
    <property type="entry name" value="conserved c-terminal region of ge- 1"/>
    <property type="match status" value="1"/>
</dbReference>
<dbReference type="Proteomes" id="UP000288805">
    <property type="component" value="Unassembled WGS sequence"/>
</dbReference>
<keyword evidence="4" id="KW-0853">WD repeat</keyword>
<keyword evidence="6" id="KW-0175">Coiled coil</keyword>
<evidence type="ECO:0000313" key="9">
    <source>
        <dbReference type="EMBL" id="RVW33617.1"/>
    </source>
</evidence>
<dbReference type="EMBL" id="QGNW01001671">
    <property type="protein sequence ID" value="RVW33617.1"/>
    <property type="molecule type" value="Genomic_DNA"/>
</dbReference>
<evidence type="ECO:0000256" key="7">
    <source>
        <dbReference type="SAM" id="MobiDB-lite"/>
    </source>
</evidence>
<comment type="similarity">
    <text evidence="2">Belongs to the WD repeat EDC4 family.</text>
</comment>
<dbReference type="PANTHER" id="PTHR15598:SF7">
    <property type="entry name" value="ENHANCER OF MRNA-DECAPPING-LIKE PROTEIN"/>
    <property type="match status" value="1"/>
</dbReference>
<dbReference type="Pfam" id="PF21289">
    <property type="entry name" value="EDC4_C"/>
    <property type="match status" value="1"/>
</dbReference>
<feature type="compositionally biased region" description="Low complexity" evidence="7">
    <location>
        <begin position="315"/>
        <end position="326"/>
    </location>
</feature>
<feature type="compositionally biased region" description="Low complexity" evidence="7">
    <location>
        <begin position="586"/>
        <end position="617"/>
    </location>
</feature>
<dbReference type="InterPro" id="IPR044938">
    <property type="entry name" value="EDC4_C_sf"/>
</dbReference>
<dbReference type="FunFam" id="1.10.220.100:FF:000001">
    <property type="entry name" value="Enhancer of mRNA-decapping protein 4"/>
    <property type="match status" value="1"/>
</dbReference>
<evidence type="ECO:0000313" key="10">
    <source>
        <dbReference type="Proteomes" id="UP000288805"/>
    </source>
</evidence>
<organism evidence="9 10">
    <name type="scientific">Vitis vinifera</name>
    <name type="common">Grape</name>
    <dbReference type="NCBI Taxonomy" id="29760"/>
    <lineage>
        <taxon>Eukaryota</taxon>
        <taxon>Viridiplantae</taxon>
        <taxon>Streptophyta</taxon>
        <taxon>Embryophyta</taxon>
        <taxon>Tracheophyta</taxon>
        <taxon>Spermatophyta</taxon>
        <taxon>Magnoliopsida</taxon>
        <taxon>eudicotyledons</taxon>
        <taxon>Gunneridae</taxon>
        <taxon>Pentapetalae</taxon>
        <taxon>rosids</taxon>
        <taxon>Vitales</taxon>
        <taxon>Vitaceae</taxon>
        <taxon>Viteae</taxon>
        <taxon>Vitis</taxon>
    </lineage>
</organism>
<proteinExistence type="inferred from homology"/>
<evidence type="ECO:0000256" key="6">
    <source>
        <dbReference type="ARBA" id="ARBA00023054"/>
    </source>
</evidence>
<evidence type="ECO:0000256" key="5">
    <source>
        <dbReference type="ARBA" id="ARBA00022737"/>
    </source>
</evidence>
<dbReference type="GO" id="GO:0031087">
    <property type="term" value="P:deadenylation-independent decapping of nuclear-transcribed mRNA"/>
    <property type="evidence" value="ECO:0007669"/>
    <property type="project" value="InterPro"/>
</dbReference>
<keyword evidence="3" id="KW-0963">Cytoplasm</keyword>
<feature type="region of interest" description="Disordered" evidence="7">
    <location>
        <begin position="542"/>
        <end position="617"/>
    </location>
</feature>
<comment type="caution">
    <text evidence="9">The sequence shown here is derived from an EMBL/GenBank/DDBJ whole genome shotgun (WGS) entry which is preliminary data.</text>
</comment>